<accession>A0ABT8S933</accession>
<evidence type="ECO:0000256" key="1">
    <source>
        <dbReference type="SAM" id="MobiDB-lite"/>
    </source>
</evidence>
<comment type="caution">
    <text evidence="2">The sequence shown here is derived from an EMBL/GenBank/DDBJ whole genome shotgun (WGS) entry which is preliminary data.</text>
</comment>
<gene>
    <name evidence="2" type="ORF">Q2T77_22105</name>
</gene>
<name>A0ABT8S933_9BURK</name>
<proteinExistence type="predicted"/>
<evidence type="ECO:0000313" key="3">
    <source>
        <dbReference type="Proteomes" id="UP001169027"/>
    </source>
</evidence>
<feature type="compositionally biased region" description="Low complexity" evidence="1">
    <location>
        <begin position="63"/>
        <end position="94"/>
    </location>
</feature>
<keyword evidence="3" id="KW-1185">Reference proteome</keyword>
<organism evidence="2 3">
    <name type="scientific">Variovorax ginsengisoli</name>
    <dbReference type="NCBI Taxonomy" id="363844"/>
    <lineage>
        <taxon>Bacteria</taxon>
        <taxon>Pseudomonadati</taxon>
        <taxon>Pseudomonadota</taxon>
        <taxon>Betaproteobacteria</taxon>
        <taxon>Burkholderiales</taxon>
        <taxon>Comamonadaceae</taxon>
        <taxon>Variovorax</taxon>
    </lineage>
</organism>
<dbReference type="Proteomes" id="UP001169027">
    <property type="component" value="Unassembled WGS sequence"/>
</dbReference>
<feature type="region of interest" description="Disordered" evidence="1">
    <location>
        <begin position="22"/>
        <end position="43"/>
    </location>
</feature>
<feature type="region of interest" description="Disordered" evidence="1">
    <location>
        <begin position="63"/>
        <end position="130"/>
    </location>
</feature>
<dbReference type="RefSeq" id="WP_301812731.1">
    <property type="nucleotide sequence ID" value="NZ_JAUJZH010000017.1"/>
</dbReference>
<sequence length="130" mass="13086">MSKDDREAEDVAGLFRKFGGDAKGYKEFEPAPEVGQPQGAWTLIPGSPAAQAAAIAAPALPAAAPEPAAAAAAPAPAPVSTPWAPAPSAVAASPTGTPRELDLLFARLAGQSQPAPEGGHGLMSRWRKPS</sequence>
<evidence type="ECO:0000313" key="2">
    <source>
        <dbReference type="EMBL" id="MDO1534993.1"/>
    </source>
</evidence>
<dbReference type="EMBL" id="JAUKVY010000017">
    <property type="protein sequence ID" value="MDO1534993.1"/>
    <property type="molecule type" value="Genomic_DNA"/>
</dbReference>
<protein>
    <submittedName>
        <fullName evidence="2">Uncharacterized protein</fullName>
    </submittedName>
</protein>
<reference evidence="2" key="1">
    <citation type="submission" date="2023-06" db="EMBL/GenBank/DDBJ databases">
        <authorList>
            <person name="Jiang Y."/>
            <person name="Liu Q."/>
        </authorList>
    </citation>
    <scope>NUCLEOTIDE SEQUENCE</scope>
    <source>
        <strain evidence="2">CGMCC 1.12090</strain>
    </source>
</reference>